<dbReference type="GO" id="GO:0000976">
    <property type="term" value="F:transcription cis-regulatory region binding"/>
    <property type="evidence" value="ECO:0007669"/>
    <property type="project" value="TreeGrafter"/>
</dbReference>
<comment type="caution">
    <text evidence="6">The sequence shown here is derived from an EMBL/GenBank/DDBJ whole genome shotgun (WGS) entry which is preliminary data.</text>
</comment>
<organism evidence="6 7">
    <name type="scientific">Pseudoteredinibacter isoporae</name>
    <dbReference type="NCBI Taxonomy" id="570281"/>
    <lineage>
        <taxon>Bacteria</taxon>
        <taxon>Pseudomonadati</taxon>
        <taxon>Pseudomonadota</taxon>
        <taxon>Gammaproteobacteria</taxon>
        <taxon>Cellvibrionales</taxon>
        <taxon>Cellvibrionaceae</taxon>
        <taxon>Pseudoteredinibacter</taxon>
    </lineage>
</organism>
<dbReference type="GO" id="GO:0003700">
    <property type="term" value="F:DNA-binding transcription factor activity"/>
    <property type="evidence" value="ECO:0007669"/>
    <property type="project" value="InterPro"/>
</dbReference>
<evidence type="ECO:0000256" key="4">
    <source>
        <dbReference type="ARBA" id="ARBA00023163"/>
    </source>
</evidence>
<dbReference type="InterPro" id="IPR036390">
    <property type="entry name" value="WH_DNA-bd_sf"/>
</dbReference>
<evidence type="ECO:0000256" key="1">
    <source>
        <dbReference type="ARBA" id="ARBA00009437"/>
    </source>
</evidence>
<dbReference type="PANTHER" id="PTHR30126:SF81">
    <property type="entry name" value="HTH-TYPE TRANSCRIPTIONAL REGULATOR ILVY"/>
    <property type="match status" value="1"/>
</dbReference>
<keyword evidence="7" id="KW-1185">Reference proteome</keyword>
<keyword evidence="3 6" id="KW-0238">DNA-binding</keyword>
<dbReference type="SUPFAM" id="SSF46785">
    <property type="entry name" value="Winged helix' DNA-binding domain"/>
    <property type="match status" value="1"/>
</dbReference>
<dbReference type="PANTHER" id="PTHR30126">
    <property type="entry name" value="HTH-TYPE TRANSCRIPTIONAL REGULATOR"/>
    <property type="match status" value="1"/>
</dbReference>
<reference evidence="6 7" key="1">
    <citation type="submission" date="2020-08" db="EMBL/GenBank/DDBJ databases">
        <title>Genomic Encyclopedia of Type Strains, Phase IV (KMG-IV): sequencing the most valuable type-strain genomes for metagenomic binning, comparative biology and taxonomic classification.</title>
        <authorList>
            <person name="Goeker M."/>
        </authorList>
    </citation>
    <scope>NUCLEOTIDE SEQUENCE [LARGE SCALE GENOMIC DNA]</scope>
    <source>
        <strain evidence="6 7">DSM 22368</strain>
    </source>
</reference>
<dbReference type="InterPro" id="IPR000847">
    <property type="entry name" value="LysR_HTH_N"/>
</dbReference>
<dbReference type="InterPro" id="IPR036388">
    <property type="entry name" value="WH-like_DNA-bd_sf"/>
</dbReference>
<feature type="domain" description="HTH lysR-type" evidence="5">
    <location>
        <begin position="1"/>
        <end position="58"/>
    </location>
</feature>
<dbReference type="Proteomes" id="UP000528457">
    <property type="component" value="Unassembled WGS sequence"/>
</dbReference>
<gene>
    <name evidence="6" type="ORF">HNR48_003669</name>
</gene>
<evidence type="ECO:0000313" key="7">
    <source>
        <dbReference type="Proteomes" id="UP000528457"/>
    </source>
</evidence>
<dbReference type="AlphaFoldDB" id="A0A7X0MZP1"/>
<dbReference type="SUPFAM" id="SSF53850">
    <property type="entry name" value="Periplasmic binding protein-like II"/>
    <property type="match status" value="1"/>
</dbReference>
<sequence length="290" mass="32145">MDTQSLNAFCAVAELRSFSAAAQKLHLTQPAISKRISSLEEQLDCKLFDRIGRTVDLTEAGRTLLPRANKILMEVEETRRLISDKSGEISGTLNMATSHHIGLHRLPPVLRLFSQQYPKVKLAIDFIDSEKATDKILHGQLELAVVTLAPQKHEKMIAKHIWHDPLICVVAKEHPLNNGAPVELKTLSEHPAILPDLSTFTGQILKRQFDQFHLPLDVSMATNYLETIKMMVSIGLGWSVLPESLIDGPLTAIDVPQLEVSRELGCIYHQGRSLSKAAQAFIQALQASAD</sequence>
<dbReference type="InParanoid" id="A0A7X0MZP1"/>
<dbReference type="Gene3D" id="3.40.190.290">
    <property type="match status" value="1"/>
</dbReference>
<dbReference type="CDD" id="cd05466">
    <property type="entry name" value="PBP2_LTTR_substrate"/>
    <property type="match status" value="1"/>
</dbReference>
<evidence type="ECO:0000259" key="5">
    <source>
        <dbReference type="PROSITE" id="PS50931"/>
    </source>
</evidence>
<keyword evidence="4" id="KW-0804">Transcription</keyword>
<evidence type="ECO:0000256" key="2">
    <source>
        <dbReference type="ARBA" id="ARBA00023015"/>
    </source>
</evidence>
<dbReference type="EMBL" id="JACHHT010000003">
    <property type="protein sequence ID" value="MBB6523367.1"/>
    <property type="molecule type" value="Genomic_DNA"/>
</dbReference>
<dbReference type="Gene3D" id="1.10.10.10">
    <property type="entry name" value="Winged helix-like DNA-binding domain superfamily/Winged helix DNA-binding domain"/>
    <property type="match status" value="1"/>
</dbReference>
<evidence type="ECO:0000256" key="3">
    <source>
        <dbReference type="ARBA" id="ARBA00023125"/>
    </source>
</evidence>
<dbReference type="PROSITE" id="PS50931">
    <property type="entry name" value="HTH_LYSR"/>
    <property type="match status" value="1"/>
</dbReference>
<keyword evidence="2" id="KW-0805">Transcription regulation</keyword>
<dbReference type="Pfam" id="PF03466">
    <property type="entry name" value="LysR_substrate"/>
    <property type="match status" value="1"/>
</dbReference>
<dbReference type="InterPro" id="IPR005119">
    <property type="entry name" value="LysR_subst-bd"/>
</dbReference>
<name>A0A7X0MZP1_9GAMM</name>
<evidence type="ECO:0000313" key="6">
    <source>
        <dbReference type="EMBL" id="MBB6523367.1"/>
    </source>
</evidence>
<accession>A0A7X0MZP1</accession>
<dbReference type="Pfam" id="PF00126">
    <property type="entry name" value="HTH_1"/>
    <property type="match status" value="1"/>
</dbReference>
<dbReference type="PRINTS" id="PR00039">
    <property type="entry name" value="HTHLYSR"/>
</dbReference>
<proteinExistence type="inferred from homology"/>
<dbReference type="FunFam" id="1.10.10.10:FF:000001">
    <property type="entry name" value="LysR family transcriptional regulator"/>
    <property type="match status" value="1"/>
</dbReference>
<comment type="similarity">
    <text evidence="1">Belongs to the LysR transcriptional regulatory family.</text>
</comment>
<dbReference type="RefSeq" id="WP_166848071.1">
    <property type="nucleotide sequence ID" value="NZ_JAAONY010000003.1"/>
</dbReference>
<protein>
    <submittedName>
        <fullName evidence="6">DNA-binding transcriptional LysR family regulator</fullName>
    </submittedName>
</protein>